<protein>
    <recommendedName>
        <fullName evidence="4">Lipoprotein</fullName>
    </recommendedName>
</protein>
<evidence type="ECO:0000313" key="2">
    <source>
        <dbReference type="EMBL" id="MBB4224930.1"/>
    </source>
</evidence>
<name>A0A840FZN0_9BURK</name>
<dbReference type="AlphaFoldDB" id="A0A840FZN0"/>
<gene>
    <name evidence="2" type="ORF">GGD71_005739</name>
</gene>
<evidence type="ECO:0000256" key="1">
    <source>
        <dbReference type="SAM" id="SignalP"/>
    </source>
</evidence>
<evidence type="ECO:0008006" key="4">
    <source>
        <dbReference type="Google" id="ProtNLM"/>
    </source>
</evidence>
<proteinExistence type="predicted"/>
<feature type="chain" id="PRO_5033016775" description="Lipoprotein" evidence="1">
    <location>
        <begin position="19"/>
        <end position="179"/>
    </location>
</feature>
<organism evidence="2 3">
    <name type="scientific">Variovorax guangxiensis</name>
    <dbReference type="NCBI Taxonomy" id="1775474"/>
    <lineage>
        <taxon>Bacteria</taxon>
        <taxon>Pseudomonadati</taxon>
        <taxon>Pseudomonadota</taxon>
        <taxon>Betaproteobacteria</taxon>
        <taxon>Burkholderiales</taxon>
        <taxon>Comamonadaceae</taxon>
        <taxon>Variovorax</taxon>
    </lineage>
</organism>
<comment type="caution">
    <text evidence="2">The sequence shown here is derived from an EMBL/GenBank/DDBJ whole genome shotgun (WGS) entry which is preliminary data.</text>
</comment>
<accession>A0A840FZN0</accession>
<keyword evidence="1" id="KW-0732">Signal</keyword>
<reference evidence="2 3" key="1">
    <citation type="submission" date="2020-08" db="EMBL/GenBank/DDBJ databases">
        <title>Genomic Encyclopedia of Type Strains, Phase IV (KMG-V): Genome sequencing to study the core and pangenomes of soil and plant-associated prokaryotes.</title>
        <authorList>
            <person name="Whitman W."/>
        </authorList>
    </citation>
    <scope>NUCLEOTIDE SEQUENCE [LARGE SCALE GENOMIC DNA]</scope>
    <source>
        <strain evidence="2 3">34/80</strain>
    </source>
</reference>
<dbReference type="Proteomes" id="UP000524450">
    <property type="component" value="Unassembled WGS sequence"/>
</dbReference>
<sequence length="179" mass="20103">MKKRILIAAVAACALALAGWNYVAAHRPVSERLAQDARNQKVSLWAYHRYGVMPSVLVIDLRRVDADAATVDVLRALFQSAQSHKARRFDKVLLAHRGTPKFSLDGAYYAQLGQEFGEQNPVYTIRTLPQNVRKLDGTPAYETWTGGMLGVLSRQMEDVNQFARDWFIADLAKQEGAQR</sequence>
<dbReference type="EMBL" id="JACIFZ010000009">
    <property type="protein sequence ID" value="MBB4224930.1"/>
    <property type="molecule type" value="Genomic_DNA"/>
</dbReference>
<feature type="signal peptide" evidence="1">
    <location>
        <begin position="1"/>
        <end position="18"/>
    </location>
</feature>
<evidence type="ECO:0000313" key="3">
    <source>
        <dbReference type="Proteomes" id="UP000524450"/>
    </source>
</evidence>
<dbReference type="RefSeq" id="WP_184641783.1">
    <property type="nucleotide sequence ID" value="NZ_JACIFZ010000009.1"/>
</dbReference>